<proteinExistence type="predicted"/>
<dbReference type="InterPro" id="IPR000674">
    <property type="entry name" value="Ald_Oxase/Xan_DH_a/b"/>
</dbReference>
<evidence type="ECO:0000259" key="2">
    <source>
        <dbReference type="SMART" id="SM01008"/>
    </source>
</evidence>
<dbReference type="EMBL" id="JBHTMB010000022">
    <property type="protein sequence ID" value="MFD1232388.1"/>
    <property type="molecule type" value="Genomic_DNA"/>
</dbReference>
<evidence type="ECO:0000313" key="3">
    <source>
        <dbReference type="EMBL" id="MFD1232388.1"/>
    </source>
</evidence>
<dbReference type="Proteomes" id="UP001597182">
    <property type="component" value="Unassembled WGS sequence"/>
</dbReference>
<dbReference type="PANTHER" id="PTHR11908:SF157">
    <property type="entry name" value="XANTHINE DEHYDROGENASE SUBUNIT D-RELATED"/>
    <property type="match status" value="1"/>
</dbReference>
<organism evidence="3 4">
    <name type="scientific">Pseudonocardia benzenivorans</name>
    <dbReference type="NCBI Taxonomy" id="228005"/>
    <lineage>
        <taxon>Bacteria</taxon>
        <taxon>Bacillati</taxon>
        <taxon>Actinomycetota</taxon>
        <taxon>Actinomycetes</taxon>
        <taxon>Pseudonocardiales</taxon>
        <taxon>Pseudonocardiaceae</taxon>
        <taxon>Pseudonocardia</taxon>
    </lineage>
</organism>
<feature type="region of interest" description="Disordered" evidence="1">
    <location>
        <begin position="1"/>
        <end position="22"/>
    </location>
</feature>
<dbReference type="RefSeq" id="WP_346091203.1">
    <property type="nucleotide sequence ID" value="NZ_BAABKS010000019.1"/>
</dbReference>
<dbReference type="Gene3D" id="3.30.365.10">
    <property type="entry name" value="Aldehyde oxidase/xanthine dehydrogenase, molybdopterin binding domain"/>
    <property type="match status" value="4"/>
</dbReference>
<dbReference type="InterPro" id="IPR016208">
    <property type="entry name" value="Ald_Oxase/xanthine_DH-like"/>
</dbReference>
<feature type="domain" description="Aldehyde oxidase/xanthine dehydrogenase a/b hammerhead" evidence="2">
    <location>
        <begin position="18"/>
        <end position="123"/>
    </location>
</feature>
<accession>A0ABW3VE36</accession>
<dbReference type="PANTHER" id="PTHR11908">
    <property type="entry name" value="XANTHINE DEHYDROGENASE"/>
    <property type="match status" value="1"/>
</dbReference>
<dbReference type="Gene3D" id="3.90.1170.50">
    <property type="entry name" value="Aldehyde oxidase/xanthine dehydrogenase, a/b hammerhead"/>
    <property type="match status" value="1"/>
</dbReference>
<sequence length="773" mass="82151">MSVIGERVPRSDGRAKASGEAEYGVDHAEPAMIWGALVRSPVSSGRITRLDTAPALAMPGVHAVVTAADAPDTRAGWVLRDQRLFAADRVLYEGQPVAAVAADTLELAREAAAAVVLEIEPLPAVVDLDAALRPDAPLVHPDWESYVPALGPDADYPRHGNLAAESVSDPPGVDDAFARAHRVVTDEFVVQRQYQAYIEPKSAVGIYRDGRFTVHTAHQFPYNVRDRVSQFLDVRPSAVRIVGHTIGGGFGAKLDAALEPYAALLSKAARGRAVKLVNTRTEDLITCPSREGAITRVRSALDEDGTIIARELEVIADNGAYSGEMPWLASIALHCARGVYRAGPTRVTARLVYTNTAPTGAFRGVNGTYLYHAVERHMDHIAAELGVDRREYRLRHLFDDGEELLNGQVLTDAGILREGFEAIEAAAPWAKLEAERRPYRGIGIAAAWWLTNPMPGTAVVKLHEDGTAAVITAATDNGSGAVSMGVTQIVAERLGIPPSDVFVTLPDTDVAGFDAGSQGSRTTRIVGKASQIAADEVITKLKDVAARLLEAAADDLEVADGTVRVKGAPGTSVPIAVVAATATNTVGPIQGTGSFVTPFPDFNPGCATGLMLPSFPTPTYHVHLAEVEVDPVTGTVQVLRYLVAQEVGAVISPDGTYGQVMGGVTQGIGYALHESLRIGEDGRYRERTLESYRLPLAGDVPRVEFFPLEHPDPDGPHGAKGVGEGPILLPAAVIANAVSDAIGRPLNNIPITPEEVLAALQTAELRNDEEHVR</sequence>
<dbReference type="SUPFAM" id="SSF56003">
    <property type="entry name" value="Molybdenum cofactor-binding domain"/>
    <property type="match status" value="1"/>
</dbReference>
<protein>
    <submittedName>
        <fullName evidence="3">Xanthine dehydrogenase family protein molybdopterin-binding subunit</fullName>
    </submittedName>
</protein>
<dbReference type="InterPro" id="IPR046867">
    <property type="entry name" value="AldOxase/xan_DH_MoCoBD2"/>
</dbReference>
<keyword evidence="4" id="KW-1185">Reference proteome</keyword>
<evidence type="ECO:0000313" key="4">
    <source>
        <dbReference type="Proteomes" id="UP001597182"/>
    </source>
</evidence>
<feature type="compositionally biased region" description="Basic and acidic residues" evidence="1">
    <location>
        <begin position="7"/>
        <end position="22"/>
    </location>
</feature>
<dbReference type="Pfam" id="PF01315">
    <property type="entry name" value="Ald_Xan_dh_C"/>
    <property type="match status" value="1"/>
</dbReference>
<dbReference type="SMART" id="SM01008">
    <property type="entry name" value="Ald_Xan_dh_C"/>
    <property type="match status" value="1"/>
</dbReference>
<dbReference type="Pfam" id="PF02738">
    <property type="entry name" value="MoCoBD_1"/>
    <property type="match status" value="1"/>
</dbReference>
<evidence type="ECO:0000256" key="1">
    <source>
        <dbReference type="SAM" id="MobiDB-lite"/>
    </source>
</evidence>
<gene>
    <name evidence="3" type="ORF">ACFQ34_03740</name>
</gene>
<dbReference type="InterPro" id="IPR036856">
    <property type="entry name" value="Ald_Oxase/Xan_DH_a/b_sf"/>
</dbReference>
<reference evidence="4" key="1">
    <citation type="journal article" date="2019" name="Int. J. Syst. Evol. Microbiol.">
        <title>The Global Catalogue of Microorganisms (GCM) 10K type strain sequencing project: providing services to taxonomists for standard genome sequencing and annotation.</title>
        <authorList>
            <consortium name="The Broad Institute Genomics Platform"/>
            <consortium name="The Broad Institute Genome Sequencing Center for Infectious Disease"/>
            <person name="Wu L."/>
            <person name="Ma J."/>
        </authorList>
    </citation>
    <scope>NUCLEOTIDE SEQUENCE [LARGE SCALE GENOMIC DNA]</scope>
    <source>
        <strain evidence="4">CCUG 49018</strain>
    </source>
</reference>
<comment type="caution">
    <text evidence="3">The sequence shown here is derived from an EMBL/GenBank/DDBJ whole genome shotgun (WGS) entry which is preliminary data.</text>
</comment>
<dbReference type="InterPro" id="IPR008274">
    <property type="entry name" value="AldOxase/xan_DH_MoCoBD1"/>
</dbReference>
<dbReference type="SUPFAM" id="SSF54665">
    <property type="entry name" value="CO dehydrogenase molybdoprotein N-domain-like"/>
    <property type="match status" value="1"/>
</dbReference>
<name>A0ABW3VE36_9PSEU</name>
<dbReference type="Pfam" id="PF20256">
    <property type="entry name" value="MoCoBD_2"/>
    <property type="match status" value="1"/>
</dbReference>
<dbReference type="InterPro" id="IPR037165">
    <property type="entry name" value="AldOxase/xan_DH_Mopterin-bd_sf"/>
</dbReference>